<dbReference type="PANTHER" id="PTHR47843">
    <property type="entry name" value="BTB DOMAIN-CONTAINING PROTEIN-RELATED"/>
    <property type="match status" value="1"/>
</dbReference>
<accession>A0A4U7AK44</accession>
<gene>
    <name evidence="2" type="ORF">C1H76_9111</name>
</gene>
<sequence length="256" mass="29270">MVQTRSGRELGLDELPIKKRRLETEIDRTTGSTYPPADWTPVYDYVDQFCTTAKVLVGPKQTSFTVSIALLSRVSPVFKAALGTDWTNNGSKPLELKEDDPFIFAVFLDWAHSGRFMVMQPNKGNEPDRPTLSSLCKLYIFADCRQIRALQNDVIAVIYHERDQLHELPLETLSRIFAELPEDAKLRQLVVDSWAYYAGEDKITDDLCAWVPSLVADIARIMLRNVNRWGYSFASGTFYMVDIGDDFLHSWRHSKI</sequence>
<feature type="domain" description="BTB" evidence="1">
    <location>
        <begin position="51"/>
        <end position="120"/>
    </location>
</feature>
<reference evidence="2 3" key="1">
    <citation type="submission" date="2018-02" db="EMBL/GenBank/DDBJ databases">
        <title>Draft genome sequences of Elsinoe sp., causing black scab on jojoba.</title>
        <authorList>
            <person name="Stodart B."/>
            <person name="Jeffress S."/>
            <person name="Ash G."/>
            <person name="Arun Chinnappa K."/>
        </authorList>
    </citation>
    <scope>NUCLEOTIDE SEQUENCE [LARGE SCALE GENOMIC DNA]</scope>
    <source>
        <strain evidence="2 3">Hillstone_2</strain>
    </source>
</reference>
<evidence type="ECO:0000313" key="3">
    <source>
        <dbReference type="Proteomes" id="UP000308133"/>
    </source>
</evidence>
<dbReference type="InterPro" id="IPR011333">
    <property type="entry name" value="SKP1/BTB/POZ_sf"/>
</dbReference>
<dbReference type="EMBL" id="PTQR01000128">
    <property type="protein sequence ID" value="TKX18323.1"/>
    <property type="molecule type" value="Genomic_DNA"/>
</dbReference>
<organism evidence="2 3">
    <name type="scientific">Elsinoe australis</name>
    <dbReference type="NCBI Taxonomy" id="40998"/>
    <lineage>
        <taxon>Eukaryota</taxon>
        <taxon>Fungi</taxon>
        <taxon>Dikarya</taxon>
        <taxon>Ascomycota</taxon>
        <taxon>Pezizomycotina</taxon>
        <taxon>Dothideomycetes</taxon>
        <taxon>Dothideomycetidae</taxon>
        <taxon>Myriangiales</taxon>
        <taxon>Elsinoaceae</taxon>
        <taxon>Elsinoe</taxon>
    </lineage>
</organism>
<evidence type="ECO:0000313" key="2">
    <source>
        <dbReference type="EMBL" id="TKX18323.1"/>
    </source>
</evidence>
<dbReference type="InterPro" id="IPR000210">
    <property type="entry name" value="BTB/POZ_dom"/>
</dbReference>
<protein>
    <recommendedName>
        <fullName evidence="1">BTB domain-containing protein</fullName>
    </recommendedName>
</protein>
<dbReference type="Proteomes" id="UP000308133">
    <property type="component" value="Unassembled WGS sequence"/>
</dbReference>
<dbReference type="CDD" id="cd18186">
    <property type="entry name" value="BTB_POZ_ZBTB_KLHL-like"/>
    <property type="match status" value="1"/>
</dbReference>
<dbReference type="PANTHER" id="PTHR47843:SF2">
    <property type="entry name" value="BTB DOMAIN-CONTAINING PROTEIN"/>
    <property type="match status" value="1"/>
</dbReference>
<name>A0A4U7AK44_9PEZI</name>
<evidence type="ECO:0000259" key="1">
    <source>
        <dbReference type="PROSITE" id="PS50097"/>
    </source>
</evidence>
<comment type="caution">
    <text evidence="2">The sequence shown here is derived from an EMBL/GenBank/DDBJ whole genome shotgun (WGS) entry which is preliminary data.</text>
</comment>
<proteinExistence type="predicted"/>
<dbReference type="SUPFAM" id="SSF54695">
    <property type="entry name" value="POZ domain"/>
    <property type="match status" value="1"/>
</dbReference>
<dbReference type="AlphaFoldDB" id="A0A4U7AK44"/>
<dbReference type="PROSITE" id="PS50097">
    <property type="entry name" value="BTB"/>
    <property type="match status" value="1"/>
</dbReference>
<dbReference type="Gene3D" id="3.30.710.10">
    <property type="entry name" value="Potassium Channel Kv1.1, Chain A"/>
    <property type="match status" value="1"/>
</dbReference>